<keyword evidence="3" id="KW-1185">Reference proteome</keyword>
<sequence>MHLWKEAPLTSEAAHEEPAPVQEKRARRKKLQEETMTPRATQETYGVILLKQRQTGTWERLMQKTGHMKQEEKMFVTHGAGDNSTSVTAETETPEKSASSYPSAFWLNEDDYIREIKANQRSFPVPASKAPRRADQQVICCAWKWNCETVHSKKMELCKGEKKRK</sequence>
<gene>
    <name evidence="2" type="ORF">Anapl_09321</name>
</gene>
<feature type="region of interest" description="Disordered" evidence="1">
    <location>
        <begin position="1"/>
        <end position="46"/>
    </location>
</feature>
<evidence type="ECO:0000313" key="2">
    <source>
        <dbReference type="EMBL" id="EOB06630.1"/>
    </source>
</evidence>
<name>R0LXS3_ANAPL</name>
<organism evidence="2 3">
    <name type="scientific">Anas platyrhynchos</name>
    <name type="common">Mallard</name>
    <name type="synonym">Anas boschas</name>
    <dbReference type="NCBI Taxonomy" id="8839"/>
    <lineage>
        <taxon>Eukaryota</taxon>
        <taxon>Metazoa</taxon>
        <taxon>Chordata</taxon>
        <taxon>Craniata</taxon>
        <taxon>Vertebrata</taxon>
        <taxon>Euteleostomi</taxon>
        <taxon>Archelosauria</taxon>
        <taxon>Archosauria</taxon>
        <taxon>Dinosauria</taxon>
        <taxon>Saurischia</taxon>
        <taxon>Theropoda</taxon>
        <taxon>Coelurosauria</taxon>
        <taxon>Aves</taxon>
        <taxon>Neognathae</taxon>
        <taxon>Galloanserae</taxon>
        <taxon>Anseriformes</taxon>
        <taxon>Anatidae</taxon>
        <taxon>Anatinae</taxon>
        <taxon>Anas</taxon>
    </lineage>
</organism>
<dbReference type="EMBL" id="KB742592">
    <property type="protein sequence ID" value="EOB06630.1"/>
    <property type="molecule type" value="Genomic_DNA"/>
</dbReference>
<dbReference type="Proteomes" id="UP000296049">
    <property type="component" value="Unassembled WGS sequence"/>
</dbReference>
<feature type="compositionally biased region" description="Polar residues" evidence="1">
    <location>
        <begin position="34"/>
        <end position="44"/>
    </location>
</feature>
<evidence type="ECO:0000256" key="1">
    <source>
        <dbReference type="SAM" id="MobiDB-lite"/>
    </source>
</evidence>
<feature type="compositionally biased region" description="Polar residues" evidence="1">
    <location>
        <begin position="82"/>
        <end position="101"/>
    </location>
</feature>
<reference evidence="3" key="1">
    <citation type="journal article" date="2013" name="Nat. Genet.">
        <title>The duck genome and transcriptome provide insight into an avian influenza virus reservoir species.</title>
        <authorList>
            <person name="Huang Y."/>
            <person name="Li Y."/>
            <person name="Burt D.W."/>
            <person name="Chen H."/>
            <person name="Zhang Y."/>
            <person name="Qian W."/>
            <person name="Kim H."/>
            <person name="Gan S."/>
            <person name="Zhao Y."/>
            <person name="Li J."/>
            <person name="Yi K."/>
            <person name="Feng H."/>
            <person name="Zhu P."/>
            <person name="Li B."/>
            <person name="Liu Q."/>
            <person name="Fairley S."/>
            <person name="Magor K.E."/>
            <person name="Du Z."/>
            <person name="Hu X."/>
            <person name="Goodman L."/>
            <person name="Tafer H."/>
            <person name="Vignal A."/>
            <person name="Lee T."/>
            <person name="Kim K.W."/>
            <person name="Sheng Z."/>
            <person name="An Y."/>
            <person name="Searle S."/>
            <person name="Herrero J."/>
            <person name="Groenen M.A."/>
            <person name="Crooijmans R.P."/>
            <person name="Faraut T."/>
            <person name="Cai Q."/>
            <person name="Webster R.G."/>
            <person name="Aldridge J.R."/>
            <person name="Warren W.C."/>
            <person name="Bartschat S."/>
            <person name="Kehr S."/>
            <person name="Marz M."/>
            <person name="Stadler P.F."/>
            <person name="Smith J."/>
            <person name="Kraus R.H."/>
            <person name="Zhao Y."/>
            <person name="Ren L."/>
            <person name="Fei J."/>
            <person name="Morisson M."/>
            <person name="Kaiser P."/>
            <person name="Griffin D.K."/>
            <person name="Rao M."/>
            <person name="Pitel F."/>
            <person name="Wang J."/>
            <person name="Li N."/>
        </authorList>
    </citation>
    <scope>NUCLEOTIDE SEQUENCE [LARGE SCALE GENOMIC DNA]</scope>
</reference>
<feature type="region of interest" description="Disordered" evidence="1">
    <location>
        <begin position="78"/>
        <end position="101"/>
    </location>
</feature>
<feature type="compositionally biased region" description="Basic and acidic residues" evidence="1">
    <location>
        <begin position="13"/>
        <end position="24"/>
    </location>
</feature>
<dbReference type="AlphaFoldDB" id="R0LXS3"/>
<evidence type="ECO:0000313" key="3">
    <source>
        <dbReference type="Proteomes" id="UP000296049"/>
    </source>
</evidence>
<protein>
    <submittedName>
        <fullName evidence="2">Uncharacterized protein</fullName>
    </submittedName>
</protein>
<accession>R0LXS3</accession>
<proteinExistence type="predicted"/>